<evidence type="ECO:0000313" key="2">
    <source>
        <dbReference type="Proteomes" id="UP000199019"/>
    </source>
</evidence>
<protein>
    <recommendedName>
        <fullName evidence="3">GCN5-related N-acetyltransferase</fullName>
    </recommendedName>
</protein>
<dbReference type="RefSeq" id="WP_143056315.1">
    <property type="nucleotide sequence ID" value="NZ_FOHB01000009.1"/>
</dbReference>
<evidence type="ECO:0008006" key="3">
    <source>
        <dbReference type="Google" id="ProtNLM"/>
    </source>
</evidence>
<dbReference type="STRING" id="587636.SAMN05216199_4049"/>
<sequence>MGVLEAGAGAPDPRVVRAVAANAAWCEAVCRVHGIPGSVGDGLWRAGGEPPPFYPDAVTLRPGLEADRVAEVVPARPGASVKDGFGDVDLSGHGFEVLFEASWIWHPSVPAGEPATGPAWCAVEDEAGLGAWAAASGQGATFLPALLSDESVRFLTARADGEVVGRAALCLGAGVVGVSNVWAAAPGVWESLVAAAGQWFPRRPVAGYERGADLASAVAAGFEPVGRLRIWQRR</sequence>
<keyword evidence="2" id="KW-1185">Reference proteome</keyword>
<dbReference type="EMBL" id="FOHB01000009">
    <property type="protein sequence ID" value="SES47295.1"/>
    <property type="molecule type" value="Genomic_DNA"/>
</dbReference>
<reference evidence="2" key="1">
    <citation type="submission" date="2016-10" db="EMBL/GenBank/DDBJ databases">
        <authorList>
            <person name="Varghese N."/>
            <person name="Submissions S."/>
        </authorList>
    </citation>
    <scope>NUCLEOTIDE SEQUENCE [LARGE SCALE GENOMIC DNA]</scope>
    <source>
        <strain evidence="2">CGMCC 1.6963</strain>
    </source>
</reference>
<proteinExistence type="predicted"/>
<accession>A0A1H9XM92</accession>
<dbReference type="OrthoDB" id="153065at2"/>
<gene>
    <name evidence="1" type="ORF">SAMN05216199_4049</name>
</gene>
<dbReference type="Proteomes" id="UP000199019">
    <property type="component" value="Unassembled WGS sequence"/>
</dbReference>
<organism evidence="1 2">
    <name type="scientific">Pedococcus cremeus</name>
    <dbReference type="NCBI Taxonomy" id="587636"/>
    <lineage>
        <taxon>Bacteria</taxon>
        <taxon>Bacillati</taxon>
        <taxon>Actinomycetota</taxon>
        <taxon>Actinomycetes</taxon>
        <taxon>Micrococcales</taxon>
        <taxon>Intrasporangiaceae</taxon>
        <taxon>Pedococcus</taxon>
    </lineage>
</organism>
<dbReference type="AlphaFoldDB" id="A0A1H9XM92"/>
<name>A0A1H9XM92_9MICO</name>
<evidence type="ECO:0000313" key="1">
    <source>
        <dbReference type="EMBL" id="SES47295.1"/>
    </source>
</evidence>